<dbReference type="EMBL" id="MVDD01000007">
    <property type="protein sequence ID" value="PKQ62777.1"/>
    <property type="molecule type" value="Genomic_DNA"/>
</dbReference>
<dbReference type="RefSeq" id="WP_101261546.1">
    <property type="nucleotide sequence ID" value="NZ_MVDD01000007.1"/>
</dbReference>
<dbReference type="AlphaFoldDB" id="A0A2N3HXL8"/>
<sequence>MEIIPIFEENLYATKYSGESKDELERLFDLWDDIEHLNEFFEEHEADLGYFKLSIEQAVQETRKEAEKLSDALFNALSESPVQLETLFRNLDNKEIQTISLSKQKSKRRWLRLYAIRIDKDVYLITGGAIKLTHKMDEREHTDNELSKLEICKSYLQENNVFDDDSFKEMLNE</sequence>
<evidence type="ECO:0000313" key="2">
    <source>
        <dbReference type="EMBL" id="PKQ62777.1"/>
    </source>
</evidence>
<protein>
    <submittedName>
        <fullName evidence="2">Uncharacterized protein</fullName>
    </submittedName>
</protein>
<name>A0A2N3HXL8_9BACT</name>
<reference evidence="2 3" key="1">
    <citation type="journal article" date="2017" name="Front. Microbiol.">
        <title>Labilibaculum manganireducens gen. nov., sp. nov. and Labilibaculum filiforme sp. nov., Novel Bacteroidetes Isolated from Subsurface Sediments of the Baltic Sea.</title>
        <authorList>
            <person name="Vandieken V."/>
            <person name="Marshall I.P."/>
            <person name="Niemann H."/>
            <person name="Engelen B."/>
            <person name="Cypionka H."/>
        </authorList>
    </citation>
    <scope>NUCLEOTIDE SEQUENCE [LARGE SCALE GENOMIC DNA]</scope>
    <source>
        <strain evidence="2 3">59.16B</strain>
    </source>
</reference>
<keyword evidence="3" id="KW-1185">Reference proteome</keyword>
<proteinExistence type="predicted"/>
<organism evidence="2 3">
    <name type="scientific">Labilibaculum filiforme</name>
    <dbReference type="NCBI Taxonomy" id="1940526"/>
    <lineage>
        <taxon>Bacteria</taxon>
        <taxon>Pseudomonadati</taxon>
        <taxon>Bacteroidota</taxon>
        <taxon>Bacteroidia</taxon>
        <taxon>Marinilabiliales</taxon>
        <taxon>Marinifilaceae</taxon>
        <taxon>Labilibaculum</taxon>
    </lineage>
</organism>
<evidence type="ECO:0000256" key="1">
    <source>
        <dbReference type="SAM" id="Coils"/>
    </source>
</evidence>
<keyword evidence="1" id="KW-0175">Coiled coil</keyword>
<dbReference type="OrthoDB" id="1067077at2"/>
<accession>A0A2N3HXL8</accession>
<comment type="caution">
    <text evidence="2">The sequence shown here is derived from an EMBL/GenBank/DDBJ whole genome shotgun (WGS) entry which is preliminary data.</text>
</comment>
<evidence type="ECO:0000313" key="3">
    <source>
        <dbReference type="Proteomes" id="UP000233535"/>
    </source>
</evidence>
<dbReference type="Proteomes" id="UP000233535">
    <property type="component" value="Unassembled WGS sequence"/>
</dbReference>
<gene>
    <name evidence="2" type="ORF">BZG02_11290</name>
</gene>
<feature type="coiled-coil region" evidence="1">
    <location>
        <begin position="52"/>
        <end position="79"/>
    </location>
</feature>